<name>A0ABD6ERF7_9BILA</name>
<evidence type="ECO:0000313" key="2">
    <source>
        <dbReference type="EMBL" id="MFH4979864.1"/>
    </source>
</evidence>
<evidence type="ECO:0000256" key="1">
    <source>
        <dbReference type="SAM" id="MobiDB-lite"/>
    </source>
</evidence>
<dbReference type="AlphaFoldDB" id="A0ABD6ERF7"/>
<reference evidence="2 3" key="1">
    <citation type="submission" date="2024-08" db="EMBL/GenBank/DDBJ databases">
        <title>Gnathostoma spinigerum genome.</title>
        <authorList>
            <person name="Gonzalez-Bertolin B."/>
            <person name="Monzon S."/>
            <person name="Zaballos A."/>
            <person name="Jimenez P."/>
            <person name="Dekumyoy P."/>
            <person name="Varona S."/>
            <person name="Cuesta I."/>
            <person name="Sumanam S."/>
            <person name="Adisakwattana P."/>
            <person name="Gasser R.B."/>
            <person name="Hernandez-Gonzalez A."/>
            <person name="Young N.D."/>
            <person name="Perteguer M.J."/>
        </authorList>
    </citation>
    <scope>NUCLEOTIDE SEQUENCE [LARGE SCALE GENOMIC DNA]</scope>
    <source>
        <strain evidence="2">AL3</strain>
        <tissue evidence="2">Liver</tissue>
    </source>
</reference>
<protein>
    <submittedName>
        <fullName evidence="2">Uncharacterized protein</fullName>
    </submittedName>
</protein>
<feature type="region of interest" description="Disordered" evidence="1">
    <location>
        <begin position="125"/>
        <end position="146"/>
    </location>
</feature>
<keyword evidence="3" id="KW-1185">Reference proteome</keyword>
<dbReference type="EMBL" id="JBGFUD010004745">
    <property type="protein sequence ID" value="MFH4979864.1"/>
    <property type="molecule type" value="Genomic_DNA"/>
</dbReference>
<sequence length="146" mass="16483">MKSEAQEIEEAMLKDKMKLTDFQQTEQDLNDEVSRQSYLEYIHRVEAKDAKQNERTCGGTGTKRSAYDADCEPGCSQSPLAKIRSRESSSEITNMSEWEFAAENDADESALLARVMAISQREYLEKQKEKAQLSRGDDDKAGTSKS</sequence>
<dbReference type="Proteomes" id="UP001608902">
    <property type="component" value="Unassembled WGS sequence"/>
</dbReference>
<proteinExistence type="predicted"/>
<organism evidence="2 3">
    <name type="scientific">Gnathostoma spinigerum</name>
    <dbReference type="NCBI Taxonomy" id="75299"/>
    <lineage>
        <taxon>Eukaryota</taxon>
        <taxon>Metazoa</taxon>
        <taxon>Ecdysozoa</taxon>
        <taxon>Nematoda</taxon>
        <taxon>Chromadorea</taxon>
        <taxon>Rhabditida</taxon>
        <taxon>Spirurina</taxon>
        <taxon>Gnathostomatomorpha</taxon>
        <taxon>Gnathostomatoidea</taxon>
        <taxon>Gnathostomatidae</taxon>
        <taxon>Gnathostoma</taxon>
    </lineage>
</organism>
<comment type="caution">
    <text evidence="2">The sequence shown here is derived from an EMBL/GenBank/DDBJ whole genome shotgun (WGS) entry which is preliminary data.</text>
</comment>
<gene>
    <name evidence="2" type="ORF">AB6A40_006573</name>
</gene>
<evidence type="ECO:0000313" key="3">
    <source>
        <dbReference type="Proteomes" id="UP001608902"/>
    </source>
</evidence>
<accession>A0ABD6ERF7</accession>
<feature type="region of interest" description="Disordered" evidence="1">
    <location>
        <begin position="49"/>
        <end position="92"/>
    </location>
</feature>